<accession>A0A6A6X0K5</accession>
<dbReference type="Gene3D" id="3.40.50.850">
    <property type="entry name" value="Isochorismatase-like"/>
    <property type="match status" value="1"/>
</dbReference>
<protein>
    <submittedName>
        <fullName evidence="4">Isochorismatase hydrolase</fullName>
    </submittedName>
</protein>
<dbReference type="GO" id="GO:0016787">
    <property type="term" value="F:hydrolase activity"/>
    <property type="evidence" value="ECO:0007669"/>
    <property type="project" value="UniProtKB-KW"/>
</dbReference>
<keyword evidence="2 4" id="KW-0378">Hydrolase</keyword>
<organism evidence="4 5">
    <name type="scientific">Melanomma pulvis-pyrius CBS 109.77</name>
    <dbReference type="NCBI Taxonomy" id="1314802"/>
    <lineage>
        <taxon>Eukaryota</taxon>
        <taxon>Fungi</taxon>
        <taxon>Dikarya</taxon>
        <taxon>Ascomycota</taxon>
        <taxon>Pezizomycotina</taxon>
        <taxon>Dothideomycetes</taxon>
        <taxon>Pleosporomycetidae</taxon>
        <taxon>Pleosporales</taxon>
        <taxon>Melanommataceae</taxon>
        <taxon>Melanomma</taxon>
    </lineage>
</organism>
<evidence type="ECO:0000256" key="2">
    <source>
        <dbReference type="ARBA" id="ARBA00022801"/>
    </source>
</evidence>
<feature type="domain" description="Isochorismatase-like" evidence="3">
    <location>
        <begin position="113"/>
        <end position="322"/>
    </location>
</feature>
<evidence type="ECO:0000256" key="1">
    <source>
        <dbReference type="ARBA" id="ARBA00006336"/>
    </source>
</evidence>
<dbReference type="OrthoDB" id="167809at2759"/>
<dbReference type="InterPro" id="IPR036380">
    <property type="entry name" value="Isochorismatase-like_sf"/>
</dbReference>
<dbReference type="PANTHER" id="PTHR43540:SF9">
    <property type="entry name" value="FAMILY HYDROLASE, PUTATIVE (AFU_ORTHOLOGUE AFUA_2G08700)-RELATED"/>
    <property type="match status" value="1"/>
</dbReference>
<reference evidence="4" key="1">
    <citation type="journal article" date="2020" name="Stud. Mycol.">
        <title>101 Dothideomycetes genomes: a test case for predicting lifestyles and emergence of pathogens.</title>
        <authorList>
            <person name="Haridas S."/>
            <person name="Albert R."/>
            <person name="Binder M."/>
            <person name="Bloem J."/>
            <person name="Labutti K."/>
            <person name="Salamov A."/>
            <person name="Andreopoulos B."/>
            <person name="Baker S."/>
            <person name="Barry K."/>
            <person name="Bills G."/>
            <person name="Bluhm B."/>
            <person name="Cannon C."/>
            <person name="Castanera R."/>
            <person name="Culley D."/>
            <person name="Daum C."/>
            <person name="Ezra D."/>
            <person name="Gonzalez J."/>
            <person name="Henrissat B."/>
            <person name="Kuo A."/>
            <person name="Liang C."/>
            <person name="Lipzen A."/>
            <person name="Lutzoni F."/>
            <person name="Magnuson J."/>
            <person name="Mondo S."/>
            <person name="Nolan M."/>
            <person name="Ohm R."/>
            <person name="Pangilinan J."/>
            <person name="Park H.-J."/>
            <person name="Ramirez L."/>
            <person name="Alfaro M."/>
            <person name="Sun H."/>
            <person name="Tritt A."/>
            <person name="Yoshinaga Y."/>
            <person name="Zwiers L.-H."/>
            <person name="Turgeon B."/>
            <person name="Goodwin S."/>
            <person name="Spatafora J."/>
            <person name="Crous P."/>
            <person name="Grigoriev I."/>
        </authorList>
    </citation>
    <scope>NUCLEOTIDE SEQUENCE</scope>
    <source>
        <strain evidence="4">CBS 109.77</strain>
    </source>
</reference>
<evidence type="ECO:0000313" key="5">
    <source>
        <dbReference type="Proteomes" id="UP000799757"/>
    </source>
</evidence>
<dbReference type="InterPro" id="IPR050272">
    <property type="entry name" value="Isochorismatase-like_hydrls"/>
</dbReference>
<comment type="similarity">
    <text evidence="1">Belongs to the isochorismatase family.</text>
</comment>
<dbReference type="EMBL" id="MU002099">
    <property type="protein sequence ID" value="KAF2790020.1"/>
    <property type="molecule type" value="Genomic_DNA"/>
</dbReference>
<evidence type="ECO:0000259" key="3">
    <source>
        <dbReference type="Pfam" id="PF00857"/>
    </source>
</evidence>
<dbReference type="InterPro" id="IPR000868">
    <property type="entry name" value="Isochorismatase-like_dom"/>
</dbReference>
<name>A0A6A6X0K5_9PLEO</name>
<gene>
    <name evidence="4" type="ORF">K505DRAFT_365113</name>
</gene>
<dbReference type="PANTHER" id="PTHR43540">
    <property type="entry name" value="PEROXYUREIDOACRYLATE/UREIDOACRYLATE AMIDOHYDROLASE-RELATED"/>
    <property type="match status" value="1"/>
</dbReference>
<sequence>MPRALCDFETGEDPVLALRFEYMTPVTLTIRRGSINLFSLQIHFPTYSFTKCALHHLRSSYPPFHFPQLIELLIPSQSRNYLTYLMTPDSDPIHPRVVLDCEISDIIIDPTKTALLVIDMQNIALSSAYAPAPAMQAAEQSLLKYAIPTARKLCLQIVWLNWGLTKDDDYSDYGLSEREGDPTEPVNFLRCGEHPRLQSSPGDNLGKVKSEDGTEIEAGRKMMRDTWNASLHEPLLSAYHEGRKTDRPDVWIHKNKNSGLWNPTSACTDYLQTNGIRTLLFSGVNIDQCVVGMLQDAHARGFDTIMLKDACATDSPWYAQMAAEYNLCRNWGFLSSCKALAKAASIQVTNSPSTL</sequence>
<evidence type="ECO:0000313" key="4">
    <source>
        <dbReference type="EMBL" id="KAF2790020.1"/>
    </source>
</evidence>
<dbReference type="Pfam" id="PF00857">
    <property type="entry name" value="Isochorismatase"/>
    <property type="match status" value="1"/>
</dbReference>
<proteinExistence type="inferred from homology"/>
<dbReference type="Proteomes" id="UP000799757">
    <property type="component" value="Unassembled WGS sequence"/>
</dbReference>
<dbReference type="SUPFAM" id="SSF52499">
    <property type="entry name" value="Isochorismatase-like hydrolases"/>
    <property type="match status" value="1"/>
</dbReference>
<keyword evidence="5" id="KW-1185">Reference proteome</keyword>
<dbReference type="AlphaFoldDB" id="A0A6A6X0K5"/>